<dbReference type="OrthoDB" id="1933717at2759"/>
<dbReference type="GO" id="GO:0016616">
    <property type="term" value="F:oxidoreductase activity, acting on the CH-OH group of donors, NAD or NADP as acceptor"/>
    <property type="evidence" value="ECO:0007669"/>
    <property type="project" value="TreeGrafter"/>
</dbReference>
<dbReference type="PANTHER" id="PTHR42760">
    <property type="entry name" value="SHORT-CHAIN DEHYDROGENASES/REDUCTASES FAMILY MEMBER"/>
    <property type="match status" value="1"/>
</dbReference>
<dbReference type="Gene3D" id="3.40.50.720">
    <property type="entry name" value="NAD(P)-binding Rossmann-like Domain"/>
    <property type="match status" value="1"/>
</dbReference>
<evidence type="ECO:0000313" key="4">
    <source>
        <dbReference type="Proteomes" id="UP000799324"/>
    </source>
</evidence>
<dbReference type="Proteomes" id="UP000799324">
    <property type="component" value="Unassembled WGS sequence"/>
</dbReference>
<gene>
    <name evidence="3" type="ORF">K491DRAFT_777800</name>
</gene>
<keyword evidence="4" id="KW-1185">Reference proteome</keyword>
<comment type="similarity">
    <text evidence="1">Belongs to the short-chain dehydrogenases/reductases (SDR) family.</text>
</comment>
<name>A0A6A6T9T2_9PLEO</name>
<protein>
    <submittedName>
        <fullName evidence="3">NAD(P)-binding protein</fullName>
    </submittedName>
</protein>
<dbReference type="PRINTS" id="PR00081">
    <property type="entry name" value="GDHRDH"/>
</dbReference>
<proteinExistence type="inferred from homology"/>
<dbReference type="SUPFAM" id="SSF51735">
    <property type="entry name" value="NAD(P)-binding Rossmann-fold domains"/>
    <property type="match status" value="1"/>
</dbReference>
<evidence type="ECO:0000256" key="2">
    <source>
        <dbReference type="SAM" id="MobiDB-lite"/>
    </source>
</evidence>
<reference evidence="3" key="1">
    <citation type="journal article" date="2020" name="Stud. Mycol.">
        <title>101 Dothideomycetes genomes: a test case for predicting lifestyles and emergence of pathogens.</title>
        <authorList>
            <person name="Haridas S."/>
            <person name="Albert R."/>
            <person name="Binder M."/>
            <person name="Bloem J."/>
            <person name="Labutti K."/>
            <person name="Salamov A."/>
            <person name="Andreopoulos B."/>
            <person name="Baker S."/>
            <person name="Barry K."/>
            <person name="Bills G."/>
            <person name="Bluhm B."/>
            <person name="Cannon C."/>
            <person name="Castanera R."/>
            <person name="Culley D."/>
            <person name="Daum C."/>
            <person name="Ezra D."/>
            <person name="Gonzalez J."/>
            <person name="Henrissat B."/>
            <person name="Kuo A."/>
            <person name="Liang C."/>
            <person name="Lipzen A."/>
            <person name="Lutzoni F."/>
            <person name="Magnuson J."/>
            <person name="Mondo S."/>
            <person name="Nolan M."/>
            <person name="Ohm R."/>
            <person name="Pangilinan J."/>
            <person name="Park H.-J."/>
            <person name="Ramirez L."/>
            <person name="Alfaro M."/>
            <person name="Sun H."/>
            <person name="Tritt A."/>
            <person name="Yoshinaga Y."/>
            <person name="Zwiers L.-H."/>
            <person name="Turgeon B."/>
            <person name="Goodwin S."/>
            <person name="Spatafora J."/>
            <person name="Crous P."/>
            <person name="Grigoriev I."/>
        </authorList>
    </citation>
    <scope>NUCLEOTIDE SEQUENCE</scope>
    <source>
        <strain evidence="3">CBS 122681</strain>
    </source>
</reference>
<dbReference type="InterPro" id="IPR036291">
    <property type="entry name" value="NAD(P)-bd_dom_sf"/>
</dbReference>
<dbReference type="AlphaFoldDB" id="A0A6A6T9T2"/>
<sequence length="300" mass="31678">MSAPYPSLTSTYHTTSYPSISPSRPELSTKGKTVAVTGGAAGIGAHISRAFAESGSTQIAILGRREQKLRAHAQVLEKDFPGLKVLTCTADVSSASDIDRAFANIKSAFGTVDIFVSNAGVGATNETVAGSDVDAWWNAVTSNLKGSFLSARYFLAQAPKEGAVLINLTTGIAHIPPMFPGASSYAAAKAGALKLFEYAASENPEIGVYSVHPGIVESDMNAKSGVPPQDDASLVAHHCVWLSSKDAKFLTGKTVWAHWDVDELLARKNEISGWSEGLTLGLKKLDLEGFQLPNPEEATK</sequence>
<feature type="compositionally biased region" description="Polar residues" evidence="2">
    <location>
        <begin position="7"/>
        <end position="22"/>
    </location>
</feature>
<dbReference type="Pfam" id="PF00106">
    <property type="entry name" value="adh_short"/>
    <property type="match status" value="1"/>
</dbReference>
<feature type="region of interest" description="Disordered" evidence="2">
    <location>
        <begin position="1"/>
        <end position="29"/>
    </location>
</feature>
<dbReference type="EMBL" id="MU004334">
    <property type="protein sequence ID" value="KAF2656566.1"/>
    <property type="molecule type" value="Genomic_DNA"/>
</dbReference>
<organism evidence="3 4">
    <name type="scientific">Lophiostoma macrostomum CBS 122681</name>
    <dbReference type="NCBI Taxonomy" id="1314788"/>
    <lineage>
        <taxon>Eukaryota</taxon>
        <taxon>Fungi</taxon>
        <taxon>Dikarya</taxon>
        <taxon>Ascomycota</taxon>
        <taxon>Pezizomycotina</taxon>
        <taxon>Dothideomycetes</taxon>
        <taxon>Pleosporomycetidae</taxon>
        <taxon>Pleosporales</taxon>
        <taxon>Lophiostomataceae</taxon>
        <taxon>Lophiostoma</taxon>
    </lineage>
</organism>
<evidence type="ECO:0000256" key="1">
    <source>
        <dbReference type="ARBA" id="ARBA00006484"/>
    </source>
</evidence>
<dbReference type="InterPro" id="IPR002347">
    <property type="entry name" value="SDR_fam"/>
</dbReference>
<evidence type="ECO:0000313" key="3">
    <source>
        <dbReference type="EMBL" id="KAF2656566.1"/>
    </source>
</evidence>
<dbReference type="CDD" id="cd05233">
    <property type="entry name" value="SDR_c"/>
    <property type="match status" value="1"/>
</dbReference>
<accession>A0A6A6T9T2</accession>